<gene>
    <name evidence="2" type="ORF">AB2L27_06310</name>
</gene>
<keyword evidence="1" id="KW-0812">Transmembrane</keyword>
<name>A0ABV4GYJ2_9ACTN</name>
<dbReference type="RefSeq" id="WP_370440628.1">
    <property type="nucleotide sequence ID" value="NZ_JBGFTU010000006.1"/>
</dbReference>
<proteinExistence type="predicted"/>
<evidence type="ECO:0008006" key="4">
    <source>
        <dbReference type="Google" id="ProtNLM"/>
    </source>
</evidence>
<sequence>MTPLTAVHVVAGLVGLAAALAGVRTARTAAVVMGAAMVVCLLHGCGVAVPFTVVPVLTLASWAVAWASAAAARRSGVPSPVPLDLLATAALLWLLPAAGHASGQDGGPAPLVGGAHLHATTGLTGVLAVLVAGGWLVAAVLRRDRGAGRVCGRAMAASMFTTALVTTVL</sequence>
<feature type="transmembrane region" description="Helical" evidence="1">
    <location>
        <begin position="115"/>
        <end position="138"/>
    </location>
</feature>
<protein>
    <recommendedName>
        <fullName evidence="4">DUF5134 domain-containing protein</fullName>
    </recommendedName>
</protein>
<organism evidence="2 3">
    <name type="scientific">Kineococcus halophytocola</name>
    <dbReference type="NCBI Taxonomy" id="3234027"/>
    <lineage>
        <taxon>Bacteria</taxon>
        <taxon>Bacillati</taxon>
        <taxon>Actinomycetota</taxon>
        <taxon>Actinomycetes</taxon>
        <taxon>Kineosporiales</taxon>
        <taxon>Kineosporiaceae</taxon>
        <taxon>Kineococcus</taxon>
    </lineage>
</organism>
<evidence type="ECO:0000313" key="2">
    <source>
        <dbReference type="EMBL" id="MEZ0164378.1"/>
    </source>
</evidence>
<keyword evidence="1" id="KW-0472">Membrane</keyword>
<keyword evidence="3" id="KW-1185">Reference proteome</keyword>
<comment type="caution">
    <text evidence="2">The sequence shown here is derived from an EMBL/GenBank/DDBJ whole genome shotgun (WGS) entry which is preliminary data.</text>
</comment>
<evidence type="ECO:0000313" key="3">
    <source>
        <dbReference type="Proteomes" id="UP001565927"/>
    </source>
</evidence>
<keyword evidence="1" id="KW-1133">Transmembrane helix</keyword>
<accession>A0ABV4GYJ2</accession>
<feature type="transmembrane region" description="Helical" evidence="1">
    <location>
        <begin position="31"/>
        <end position="64"/>
    </location>
</feature>
<dbReference type="EMBL" id="JBGFTU010000006">
    <property type="protein sequence ID" value="MEZ0164378.1"/>
    <property type="molecule type" value="Genomic_DNA"/>
</dbReference>
<dbReference type="Proteomes" id="UP001565927">
    <property type="component" value="Unassembled WGS sequence"/>
</dbReference>
<evidence type="ECO:0000256" key="1">
    <source>
        <dbReference type="SAM" id="Phobius"/>
    </source>
</evidence>
<reference evidence="2 3" key="1">
    <citation type="submission" date="2024-07" db="EMBL/GenBank/DDBJ databases">
        <authorList>
            <person name="Thanompreechachai J."/>
            <person name="Duangmal K."/>
        </authorList>
    </citation>
    <scope>NUCLEOTIDE SEQUENCE [LARGE SCALE GENOMIC DNA]</scope>
    <source>
        <strain evidence="2 3">LSe6-4</strain>
    </source>
</reference>